<comment type="caution">
    <text evidence="1">The sequence shown here is derived from an EMBL/GenBank/DDBJ whole genome shotgun (WGS) entry which is preliminary data.</text>
</comment>
<name>A0ACB8MDQ6_CITSI</name>
<reference evidence="2" key="1">
    <citation type="journal article" date="2023" name="Hortic. Res.">
        <title>A chromosome-level phased genome enabling allele-level studies in sweet orange: a case study on citrus Huanglongbing tolerance.</title>
        <authorList>
            <person name="Wu B."/>
            <person name="Yu Q."/>
            <person name="Deng Z."/>
            <person name="Duan Y."/>
            <person name="Luo F."/>
            <person name="Gmitter F. Jr."/>
        </authorList>
    </citation>
    <scope>NUCLEOTIDE SEQUENCE [LARGE SCALE GENOMIC DNA]</scope>
    <source>
        <strain evidence="2">cv. Valencia</strain>
    </source>
</reference>
<evidence type="ECO:0000313" key="1">
    <source>
        <dbReference type="EMBL" id="KAH9783750.1"/>
    </source>
</evidence>
<proteinExistence type="predicted"/>
<gene>
    <name evidence="1" type="ORF">KPL71_009431</name>
</gene>
<dbReference type="Proteomes" id="UP000829398">
    <property type="component" value="Chromosome 3"/>
</dbReference>
<organism evidence="1 2">
    <name type="scientific">Citrus sinensis</name>
    <name type="common">Sweet orange</name>
    <name type="synonym">Citrus aurantium var. sinensis</name>
    <dbReference type="NCBI Taxonomy" id="2711"/>
    <lineage>
        <taxon>Eukaryota</taxon>
        <taxon>Viridiplantae</taxon>
        <taxon>Streptophyta</taxon>
        <taxon>Embryophyta</taxon>
        <taxon>Tracheophyta</taxon>
        <taxon>Spermatophyta</taxon>
        <taxon>Magnoliopsida</taxon>
        <taxon>eudicotyledons</taxon>
        <taxon>Gunneridae</taxon>
        <taxon>Pentapetalae</taxon>
        <taxon>rosids</taxon>
        <taxon>malvids</taxon>
        <taxon>Sapindales</taxon>
        <taxon>Rutaceae</taxon>
        <taxon>Aurantioideae</taxon>
        <taxon>Citrus</taxon>
    </lineage>
</organism>
<accession>A0ACB8MDQ6</accession>
<protein>
    <submittedName>
        <fullName evidence="1">Flavone 3'-O-methyltransferase 1</fullName>
    </submittedName>
</protein>
<keyword evidence="2" id="KW-1185">Reference proteome</keyword>
<evidence type="ECO:0000313" key="2">
    <source>
        <dbReference type="Proteomes" id="UP000829398"/>
    </source>
</evidence>
<dbReference type="EMBL" id="CM039172">
    <property type="protein sequence ID" value="KAH9783750.1"/>
    <property type="molecule type" value="Genomic_DNA"/>
</dbReference>
<sequence length="251" mass="28572">MPSHNPNAAVMLELDRVLRLLVIHTVCFVALFHQLVMTAGYNVLHLWPNTCFVLNQDGVYSVPSWPWLETKPYEIHDYGIGDYEHAGLDSRFNEVLNTAMLSHNSIVMNRILDYYKGFEKIKQLVDVGGGCGKCGWKMFQKILNGDAILMKLILRNWDDEHCLSLLKNCYEAIPGNGKIIIIDSTTMVIPEATPATREASSIDIIMLMQLSGEKKRTKQEYYGMALTAKNGFKGVNYESFVCNFYIMEFIK</sequence>